<feature type="domain" description="PiggyBac transposable element-derived protein" evidence="1">
    <location>
        <begin position="6"/>
        <end position="338"/>
    </location>
</feature>
<dbReference type="GeneTree" id="ENSGT00940000163467"/>
<dbReference type="InterPro" id="IPR029526">
    <property type="entry name" value="PGBD"/>
</dbReference>
<dbReference type="GeneID" id="108884626"/>
<accession>A0A4W6FWL5</accession>
<evidence type="ECO:0000259" key="1">
    <source>
        <dbReference type="Pfam" id="PF13843"/>
    </source>
</evidence>
<dbReference type="STRING" id="8187.ENSLCAP00010055713"/>
<dbReference type="AlphaFoldDB" id="A0A4W6FWL5"/>
<reference evidence="4" key="2">
    <citation type="submission" date="2025-04" db="UniProtKB">
        <authorList>
            <consortium name="RefSeq"/>
        </authorList>
    </citation>
    <scope>IDENTIFICATION</scope>
    <source>
        <tissue evidence="4">Brain</tissue>
    </source>
</reference>
<dbReference type="Pfam" id="PF13843">
    <property type="entry name" value="DDE_Tnp_1_7"/>
    <property type="match status" value="1"/>
</dbReference>
<dbReference type="InParanoid" id="A0A4W6FWL5"/>
<reference evidence="3" key="1">
    <citation type="submission" date="2015-09" db="EMBL/GenBank/DDBJ databases">
        <authorList>
            <person name="Sai Rama Sridatta P."/>
        </authorList>
    </citation>
    <scope>NUCLEOTIDE SEQUENCE [LARGE SCALE GENOMIC DNA]</scope>
</reference>
<dbReference type="Proteomes" id="UP000314980">
    <property type="component" value="Unassembled WGS sequence"/>
</dbReference>
<protein>
    <submittedName>
        <fullName evidence="4">PiggyBac transposable element-derived protein 4</fullName>
    </submittedName>
</protein>
<dbReference type="PANTHER" id="PTHR46599">
    <property type="entry name" value="PIGGYBAC TRANSPOSABLE ELEMENT-DERIVED PROTEIN 4"/>
    <property type="match status" value="1"/>
</dbReference>
<dbReference type="Proteomes" id="UP000694890">
    <property type="component" value="Linkage group LG16_LG22"/>
</dbReference>
<sequence>MYGPSLEETEFYKFIGLIFYFGLVKLSAIADYWKKNSIFSQSFPPKVMSRDRYRTICWNIHMSDPDKDIENDRNKGTPQYDKLFALRPLLDTLTAACKTHYHPRQNIAIDERMVATKAPTGMTQYMKAKPTKWGFKLFVLADSSNGYTVDFAVYTGKSQFASGKGLAYDSVMSLVNHSFLGSGYHLYVDNFYTSPKLFRDLYAENIGACGTYRENRKDCPRTQSNALSKKDPRGTIRWIRDGPLLFVKWMDSREVAICSTIHLAFTGETVKRRFKDTDGTWVTQNVPCPNPVIEYNRHMGGVDLSDQLIQYYSVHHTTMRWYRTLFYHFLDIAATNAYILYKELCKEKGQTAVTHRGFLEELTAQLCGVTVTVSPAKAPEQHLPVAISEQAETSKRASYGRRGCVLCRNSAQKKQATPWKCQVCDVALCLIADRNCFQEWHQLQ</sequence>
<keyword evidence="3" id="KW-1185">Reference proteome</keyword>
<evidence type="ECO:0000313" key="4">
    <source>
        <dbReference type="RefSeq" id="XP_018534152.1"/>
    </source>
</evidence>
<dbReference type="RefSeq" id="XP_018534152.1">
    <property type="nucleotide sequence ID" value="XM_018678636.2"/>
</dbReference>
<evidence type="ECO:0000313" key="2">
    <source>
        <dbReference type="Ensembl" id="ENSLCAP00010055713.1"/>
    </source>
</evidence>
<dbReference type="Ensembl" id="ENSLCAT00010057206.1">
    <property type="protein sequence ID" value="ENSLCAP00010055713.1"/>
    <property type="gene ID" value="ENSLCAG00010025994.1"/>
</dbReference>
<organism evidence="2 3">
    <name type="scientific">Lates calcarifer</name>
    <name type="common">Barramundi</name>
    <name type="synonym">Holocentrus calcarifer</name>
    <dbReference type="NCBI Taxonomy" id="8187"/>
    <lineage>
        <taxon>Eukaryota</taxon>
        <taxon>Metazoa</taxon>
        <taxon>Chordata</taxon>
        <taxon>Craniata</taxon>
        <taxon>Vertebrata</taxon>
        <taxon>Euteleostomi</taxon>
        <taxon>Actinopterygii</taxon>
        <taxon>Neopterygii</taxon>
        <taxon>Teleostei</taxon>
        <taxon>Neoteleostei</taxon>
        <taxon>Acanthomorphata</taxon>
        <taxon>Carangaria</taxon>
        <taxon>Carangaria incertae sedis</taxon>
        <taxon>Centropomidae</taxon>
        <taxon>Lates</taxon>
    </lineage>
</organism>
<proteinExistence type="predicted"/>
<name>A0A4W6FWL5_LATCA</name>
<evidence type="ECO:0000313" key="3">
    <source>
        <dbReference type="Proteomes" id="UP000314980"/>
    </source>
</evidence>
<reference evidence="2" key="3">
    <citation type="submission" date="2025-05" db="UniProtKB">
        <authorList>
            <consortium name="Ensembl"/>
        </authorList>
    </citation>
    <scope>IDENTIFICATION</scope>
</reference>
<gene>
    <name evidence="2 4" type="primary">LOC108884626</name>
</gene>
<dbReference type="KEGG" id="lcf:108884626"/>
<dbReference type="PANTHER" id="PTHR46599:SF3">
    <property type="entry name" value="PIGGYBAC TRANSPOSABLE ELEMENT-DERIVED PROTEIN 4"/>
    <property type="match status" value="1"/>
</dbReference>
<dbReference type="OrthoDB" id="118105at2759"/>